<dbReference type="WBParaSite" id="SPAL_0000247300.1">
    <property type="protein sequence ID" value="SPAL_0000247300.1"/>
    <property type="gene ID" value="SPAL_0000247300"/>
</dbReference>
<evidence type="ECO:0000313" key="2">
    <source>
        <dbReference type="WBParaSite" id="SPAL_0000247300.1"/>
    </source>
</evidence>
<dbReference type="Pfam" id="PF03567">
    <property type="entry name" value="Sulfotransfer_2"/>
    <property type="match status" value="1"/>
</dbReference>
<evidence type="ECO:0000313" key="1">
    <source>
        <dbReference type="Proteomes" id="UP000046392"/>
    </source>
</evidence>
<dbReference type="PANTHER" id="PTHR22900:SF5">
    <property type="entry name" value="PROTEIN CBG14245"/>
    <property type="match status" value="1"/>
</dbReference>
<dbReference type="InterPro" id="IPR005331">
    <property type="entry name" value="Sulfotransferase"/>
</dbReference>
<organism evidence="1 2">
    <name type="scientific">Strongyloides papillosus</name>
    <name type="common">Intestinal threadworm</name>
    <dbReference type="NCBI Taxonomy" id="174720"/>
    <lineage>
        <taxon>Eukaryota</taxon>
        <taxon>Metazoa</taxon>
        <taxon>Ecdysozoa</taxon>
        <taxon>Nematoda</taxon>
        <taxon>Chromadorea</taxon>
        <taxon>Rhabditida</taxon>
        <taxon>Tylenchina</taxon>
        <taxon>Panagrolaimomorpha</taxon>
        <taxon>Strongyloidoidea</taxon>
        <taxon>Strongyloididae</taxon>
        <taxon>Strongyloides</taxon>
    </lineage>
</organism>
<dbReference type="GO" id="GO:0016020">
    <property type="term" value="C:membrane"/>
    <property type="evidence" value="ECO:0007669"/>
    <property type="project" value="InterPro"/>
</dbReference>
<dbReference type="GO" id="GO:0050650">
    <property type="term" value="P:chondroitin sulfate proteoglycan biosynthetic process"/>
    <property type="evidence" value="ECO:0007669"/>
    <property type="project" value="InterPro"/>
</dbReference>
<accession>A0A0N5B8V0</accession>
<name>A0A0N5B8V0_STREA</name>
<dbReference type="GO" id="GO:1902884">
    <property type="term" value="P:positive regulation of response to oxidative stress"/>
    <property type="evidence" value="ECO:0007669"/>
    <property type="project" value="InterPro"/>
</dbReference>
<sequence>MTTLPAPKNKNKKIKKFKNKKRLKTKVVESTTIFVGDENLTTTIEDDLMATTETLENVTSSGKRRSKNRKYELIFRKRELLPMYLNKTNSIHVFRVDPIHNINYCTITKNFSSMLRAILCFIKKPHYVKYQKDISKSAWTYKFCSDNNFSRRISKVADNYTDGDIDKLMNNWKHVAFVRDPYERFISAFVDKCVVSMEWKTEREKCYGCKSNVKCLIKRLYKRVIEKTSYPRKKMTVTYDDVHFFPQSWHCEFKRYMNSYVILKYGSEPKVLVNFYKQFFEILKERGVSGKKIKYIRRYTEKRRTRHATCDLWIRKQIEKKIRKNTYLMKILYRIFYYDFVVFNFTLPSIPK</sequence>
<proteinExistence type="predicted"/>
<reference evidence="2" key="1">
    <citation type="submission" date="2017-02" db="UniProtKB">
        <authorList>
            <consortium name="WormBaseParasite"/>
        </authorList>
    </citation>
    <scope>IDENTIFICATION</scope>
</reference>
<dbReference type="InterPro" id="IPR007669">
    <property type="entry name" value="Chst-1-like"/>
</dbReference>
<dbReference type="AlphaFoldDB" id="A0A0N5B8V0"/>
<dbReference type="Proteomes" id="UP000046392">
    <property type="component" value="Unplaced"/>
</dbReference>
<protein>
    <submittedName>
        <fullName evidence="2">Sulfotransfer_1 domain-containing protein</fullName>
    </submittedName>
</protein>
<dbReference type="PANTHER" id="PTHR22900">
    <property type="entry name" value="PROTEIN CBG14245-RELATED"/>
    <property type="match status" value="1"/>
</dbReference>
<keyword evidence="1" id="KW-1185">Reference proteome</keyword>
<dbReference type="GO" id="GO:0047756">
    <property type="term" value="F:chondroitin 4-sulfotransferase activity"/>
    <property type="evidence" value="ECO:0007669"/>
    <property type="project" value="InterPro"/>
</dbReference>